<comment type="caution">
    <text evidence="1">The sequence shown here is derived from an EMBL/GenBank/DDBJ whole genome shotgun (WGS) entry which is preliminary data.</text>
</comment>
<sequence length="85" mass="9305">MFVFQFSYRTSKYRRQCGDCLIMGTCSIYLAVIASSAGKASFSPLASKSSSQKALPPPWLYCKMQSQKGAADVELSGLLIKPMLN</sequence>
<proteinExistence type="predicted"/>
<gene>
    <name evidence="1" type="ORF">MRB53_009314</name>
</gene>
<organism evidence="1 2">
    <name type="scientific">Persea americana</name>
    <name type="common">Avocado</name>
    <dbReference type="NCBI Taxonomy" id="3435"/>
    <lineage>
        <taxon>Eukaryota</taxon>
        <taxon>Viridiplantae</taxon>
        <taxon>Streptophyta</taxon>
        <taxon>Embryophyta</taxon>
        <taxon>Tracheophyta</taxon>
        <taxon>Spermatophyta</taxon>
        <taxon>Magnoliopsida</taxon>
        <taxon>Magnoliidae</taxon>
        <taxon>Laurales</taxon>
        <taxon>Lauraceae</taxon>
        <taxon>Persea</taxon>
    </lineage>
</organism>
<reference evidence="1 2" key="1">
    <citation type="journal article" date="2022" name="Hortic Res">
        <title>A haplotype resolved chromosomal level avocado genome allows analysis of novel avocado genes.</title>
        <authorList>
            <person name="Nath O."/>
            <person name="Fletcher S.J."/>
            <person name="Hayward A."/>
            <person name="Shaw L.M."/>
            <person name="Masouleh A.K."/>
            <person name="Furtado A."/>
            <person name="Henry R.J."/>
            <person name="Mitter N."/>
        </authorList>
    </citation>
    <scope>NUCLEOTIDE SEQUENCE [LARGE SCALE GENOMIC DNA]</scope>
    <source>
        <strain evidence="2">cv. Hass</strain>
    </source>
</reference>
<evidence type="ECO:0000313" key="1">
    <source>
        <dbReference type="EMBL" id="KAJ8635047.1"/>
    </source>
</evidence>
<evidence type="ECO:0000313" key="2">
    <source>
        <dbReference type="Proteomes" id="UP001234297"/>
    </source>
</evidence>
<protein>
    <submittedName>
        <fullName evidence="1">Uncharacterized protein</fullName>
    </submittedName>
</protein>
<name>A0ACC2LNT6_PERAE</name>
<keyword evidence="2" id="KW-1185">Reference proteome</keyword>
<accession>A0ACC2LNT6</accession>
<dbReference type="Proteomes" id="UP001234297">
    <property type="component" value="Chromosome 3"/>
</dbReference>
<dbReference type="EMBL" id="CM056811">
    <property type="protein sequence ID" value="KAJ8635047.1"/>
    <property type="molecule type" value="Genomic_DNA"/>
</dbReference>